<dbReference type="RefSeq" id="WP_143856522.1">
    <property type="nucleotide sequence ID" value="NZ_CP041730.1"/>
</dbReference>
<dbReference type="OrthoDB" id="9111805at2"/>
<dbReference type="EMBL" id="CP041730">
    <property type="protein sequence ID" value="QDQ25597.1"/>
    <property type="molecule type" value="Genomic_DNA"/>
</dbReference>
<dbReference type="Proteomes" id="UP000317550">
    <property type="component" value="Chromosome"/>
</dbReference>
<organism evidence="1 2">
    <name type="scientific">Chitinimonas arctica</name>
    <dbReference type="NCBI Taxonomy" id="2594795"/>
    <lineage>
        <taxon>Bacteria</taxon>
        <taxon>Pseudomonadati</taxon>
        <taxon>Pseudomonadota</taxon>
        <taxon>Betaproteobacteria</taxon>
        <taxon>Neisseriales</taxon>
        <taxon>Chitinibacteraceae</taxon>
        <taxon>Chitinimonas</taxon>
    </lineage>
</organism>
<evidence type="ECO:0000313" key="2">
    <source>
        <dbReference type="Proteomes" id="UP000317550"/>
    </source>
</evidence>
<gene>
    <name evidence="1" type="ORF">FNU76_04090</name>
</gene>
<accession>A0A516SBS6</accession>
<evidence type="ECO:0000313" key="1">
    <source>
        <dbReference type="EMBL" id="QDQ25597.1"/>
    </source>
</evidence>
<dbReference type="AlphaFoldDB" id="A0A516SBS6"/>
<proteinExistence type="predicted"/>
<sequence>MSRLWAEPLSLGLDQDGVALLRGSAELLFDGPPAVAGLADTLAATGTTVRNRLLAPTLGVTVADRLVRYWLVQPPANIASLAALRAVTAARFEQLFGETAQNWRMDADWSAKQAFLACALPATLCADVERLAAVHGWRLATMLPAFVRALNLAGRQASGWFCMGEGLGLSYAAIQQGRWLCMRSIRFAQPPSQAELLAKLEGEARLLALSHEQLPEDIRWQGSAAWLPRDSRFGPWRSSFLATQASGSAAHRLALLGSKT</sequence>
<dbReference type="KEGG" id="cari:FNU76_04090"/>
<reference evidence="2" key="1">
    <citation type="submission" date="2019-07" db="EMBL/GenBank/DDBJ databases">
        <title>Chitinimonas sp. nov., isolated from Ny-Alesund, arctica soil.</title>
        <authorList>
            <person name="Xu Q."/>
            <person name="Peng F."/>
        </authorList>
    </citation>
    <scope>NUCLEOTIDE SEQUENCE [LARGE SCALE GENOMIC DNA]</scope>
    <source>
        <strain evidence="2">R3-44</strain>
    </source>
</reference>
<name>A0A516SBS6_9NEIS</name>
<protein>
    <submittedName>
        <fullName evidence="1">Uncharacterized protein</fullName>
    </submittedName>
</protein>
<keyword evidence="2" id="KW-1185">Reference proteome</keyword>